<accession>A0A9W6W7B3</accession>
<evidence type="ECO:0000313" key="3">
    <source>
        <dbReference type="EMBL" id="GLZ75321.1"/>
    </source>
</evidence>
<evidence type="ECO:0000313" key="4">
    <source>
        <dbReference type="Proteomes" id="UP001165079"/>
    </source>
</evidence>
<dbReference type="Proteomes" id="UP001165079">
    <property type="component" value="Unassembled WGS sequence"/>
</dbReference>
<keyword evidence="4" id="KW-1185">Reference proteome</keyword>
<evidence type="ECO:0000256" key="1">
    <source>
        <dbReference type="SAM" id="MobiDB-lite"/>
    </source>
</evidence>
<keyword evidence="2" id="KW-1133">Transmembrane helix</keyword>
<feature type="compositionally biased region" description="Pro residues" evidence="1">
    <location>
        <begin position="1"/>
        <end position="34"/>
    </location>
</feature>
<evidence type="ECO:0000256" key="2">
    <source>
        <dbReference type="SAM" id="Phobius"/>
    </source>
</evidence>
<keyword evidence="2" id="KW-0812">Transmembrane</keyword>
<organism evidence="3 4">
    <name type="scientific">Actinorhabdospora filicis</name>
    <dbReference type="NCBI Taxonomy" id="1785913"/>
    <lineage>
        <taxon>Bacteria</taxon>
        <taxon>Bacillati</taxon>
        <taxon>Actinomycetota</taxon>
        <taxon>Actinomycetes</taxon>
        <taxon>Micromonosporales</taxon>
        <taxon>Micromonosporaceae</taxon>
        <taxon>Actinorhabdospora</taxon>
    </lineage>
</organism>
<gene>
    <name evidence="3" type="ORF">Afil01_01280</name>
</gene>
<dbReference type="EMBL" id="BSTX01000001">
    <property type="protein sequence ID" value="GLZ75321.1"/>
    <property type="molecule type" value="Genomic_DNA"/>
</dbReference>
<feature type="region of interest" description="Disordered" evidence="1">
    <location>
        <begin position="1"/>
        <end position="41"/>
    </location>
</feature>
<dbReference type="AlphaFoldDB" id="A0A9W6W7B3"/>
<keyword evidence="2" id="KW-0472">Membrane</keyword>
<protein>
    <recommendedName>
        <fullName evidence="5">Septum formation-related domain-containing protein</fullName>
    </recommendedName>
</protein>
<comment type="caution">
    <text evidence="3">The sequence shown here is derived from an EMBL/GenBank/DDBJ whole genome shotgun (WGS) entry which is preliminary data.</text>
</comment>
<evidence type="ECO:0008006" key="5">
    <source>
        <dbReference type="Google" id="ProtNLM"/>
    </source>
</evidence>
<sequence length="163" mass="16578">MAQQPPPGQYPPPGQPGQPTPPPPGGFPPPPPQPGFGAKAGGAAKAVGMSIVVRIVIGVVVIGVLALGGWIVKNLTGDPDTAKTGDCVTNAARAEDMKIVECTDAEAAYKVIERVDNPADKGTSDDTAQAACEASADKGATDMLWQEDKSGNIDYVLCLGPTS</sequence>
<feature type="transmembrane region" description="Helical" evidence="2">
    <location>
        <begin position="51"/>
        <end position="72"/>
    </location>
</feature>
<proteinExistence type="predicted"/>
<name>A0A9W6W7B3_9ACTN</name>
<reference evidence="3" key="1">
    <citation type="submission" date="2023-03" db="EMBL/GenBank/DDBJ databases">
        <title>Actinorhabdospora filicis NBRC 111898.</title>
        <authorList>
            <person name="Ichikawa N."/>
            <person name="Sato H."/>
            <person name="Tonouchi N."/>
        </authorList>
    </citation>
    <scope>NUCLEOTIDE SEQUENCE</scope>
    <source>
        <strain evidence="3">NBRC 111898</strain>
    </source>
</reference>